<comment type="caution">
    <text evidence="5">The sequence shown here is derived from an EMBL/GenBank/DDBJ whole genome shotgun (WGS) entry which is preliminary data.</text>
</comment>
<organism evidence="5 6">
    <name type="scientific">Chrysophaeum taylorii</name>
    <dbReference type="NCBI Taxonomy" id="2483200"/>
    <lineage>
        <taxon>Eukaryota</taxon>
        <taxon>Sar</taxon>
        <taxon>Stramenopiles</taxon>
        <taxon>Ochrophyta</taxon>
        <taxon>Pelagophyceae</taxon>
        <taxon>Pelagomonadales</taxon>
        <taxon>Pelagomonadaceae</taxon>
        <taxon>Chrysophaeum</taxon>
    </lineage>
</organism>
<dbReference type="PANTHER" id="PTHR47363">
    <property type="entry name" value="GLUCOKINASE"/>
    <property type="match status" value="1"/>
</dbReference>
<dbReference type="InterPro" id="IPR003836">
    <property type="entry name" value="Glucokinase"/>
</dbReference>
<dbReference type="PANTHER" id="PTHR47363:SF1">
    <property type="entry name" value="GLUCOKINASE"/>
    <property type="match status" value="1"/>
</dbReference>
<evidence type="ECO:0000256" key="3">
    <source>
        <dbReference type="SAM" id="MobiDB-lite"/>
    </source>
</evidence>
<dbReference type="GO" id="GO:0006096">
    <property type="term" value="P:glycolytic process"/>
    <property type="evidence" value="ECO:0007669"/>
    <property type="project" value="InterPro"/>
</dbReference>
<keyword evidence="6" id="KW-1185">Reference proteome</keyword>
<evidence type="ECO:0000256" key="4">
    <source>
        <dbReference type="SAM" id="Phobius"/>
    </source>
</evidence>
<feature type="compositionally biased region" description="Basic and acidic residues" evidence="3">
    <location>
        <begin position="1"/>
        <end position="28"/>
    </location>
</feature>
<proteinExistence type="predicted"/>
<evidence type="ECO:0000256" key="1">
    <source>
        <dbReference type="ARBA" id="ARBA00022679"/>
    </source>
</evidence>
<feature type="transmembrane region" description="Helical" evidence="4">
    <location>
        <begin position="461"/>
        <end position="487"/>
    </location>
</feature>
<dbReference type="GO" id="GO:0004340">
    <property type="term" value="F:glucokinase activity"/>
    <property type="evidence" value="ECO:0007669"/>
    <property type="project" value="InterPro"/>
</dbReference>
<dbReference type="InterPro" id="IPR043129">
    <property type="entry name" value="ATPase_NBD"/>
</dbReference>
<dbReference type="GO" id="GO:0005536">
    <property type="term" value="F:D-glucose binding"/>
    <property type="evidence" value="ECO:0007669"/>
    <property type="project" value="InterPro"/>
</dbReference>
<dbReference type="Gene3D" id="3.40.367.20">
    <property type="match status" value="1"/>
</dbReference>
<protein>
    <recommendedName>
        <fullName evidence="7">Glucokinase</fullName>
    </recommendedName>
</protein>
<keyword evidence="4" id="KW-0472">Membrane</keyword>
<keyword evidence="2" id="KW-0418">Kinase</keyword>
<evidence type="ECO:0000313" key="5">
    <source>
        <dbReference type="EMBL" id="KAJ8598445.1"/>
    </source>
</evidence>
<keyword evidence="1" id="KW-0808">Transferase</keyword>
<dbReference type="Pfam" id="PF02685">
    <property type="entry name" value="Glucokinase"/>
    <property type="match status" value="1"/>
</dbReference>
<dbReference type="Gene3D" id="3.30.420.40">
    <property type="match status" value="1"/>
</dbReference>
<feature type="region of interest" description="Disordered" evidence="3">
    <location>
        <begin position="417"/>
        <end position="438"/>
    </location>
</feature>
<evidence type="ECO:0000313" key="6">
    <source>
        <dbReference type="Proteomes" id="UP001230188"/>
    </source>
</evidence>
<dbReference type="CDD" id="cd24008">
    <property type="entry name" value="ASKHA_NBD_GLK"/>
    <property type="match status" value="1"/>
</dbReference>
<sequence>MADEEVVKQQRSGRGIDHARTAEIEDHLQPPPPVSPKRTGSMLEHVTCVVCGDLGGTNSRLELFRIDDPARASELDLAKVGRETPFFKNTYKNDKVDGDFTTLLHQFLKDCRLTHLELVAGCLAVAGPVSNDRVHFTNLSWIVDSRQLEQEFLMPHGSMRLINDFVANGYGVVTLADHEYDDISPRGKVDATRGAPVACVGAGTGLGETFATCVPGTEPVSGVLRYDAWPSEGGHVGFAPRDPIQRELLEHLHDKFGGRVSTERVVSGKGIVNVYEFLASKFPEDVDPIIDKRIRTETEGAAIVSRSAYDNKLCERAMEIVLDAYGAELGNAAIKWLPFGGLYVAGGIAGKNLERIRAEGSAFYKAYLDRGRVKTVLDRIPLRLVTVDDLGLRGAHYVAITILIEFAKNKKPALRLETSSPDDYPEPDDSDWEAKNDASDAKIQQSLEPARIDGSSSLETALLGVARAMVFCSVGISLTALFCTALLTRRSI</sequence>
<keyword evidence="4" id="KW-0812">Transmembrane</keyword>
<gene>
    <name evidence="5" type="ORF">CTAYLR_006873</name>
</gene>
<dbReference type="Proteomes" id="UP001230188">
    <property type="component" value="Unassembled WGS sequence"/>
</dbReference>
<name>A0AAD7U555_9STRA</name>
<keyword evidence="4" id="KW-1133">Transmembrane helix</keyword>
<accession>A0AAD7U555</accession>
<dbReference type="AlphaFoldDB" id="A0AAD7U555"/>
<evidence type="ECO:0000256" key="2">
    <source>
        <dbReference type="ARBA" id="ARBA00022777"/>
    </source>
</evidence>
<reference evidence="5" key="1">
    <citation type="submission" date="2023-01" db="EMBL/GenBank/DDBJ databases">
        <title>Metagenome sequencing of chrysophaentin producing Chrysophaeum taylorii.</title>
        <authorList>
            <person name="Davison J."/>
            <person name="Bewley C."/>
        </authorList>
    </citation>
    <scope>NUCLEOTIDE SEQUENCE</scope>
    <source>
        <strain evidence="5">NIES-1699</strain>
    </source>
</reference>
<feature type="region of interest" description="Disordered" evidence="3">
    <location>
        <begin position="1"/>
        <end position="39"/>
    </location>
</feature>
<dbReference type="EMBL" id="JAQMWT010000673">
    <property type="protein sequence ID" value="KAJ8598445.1"/>
    <property type="molecule type" value="Genomic_DNA"/>
</dbReference>
<dbReference type="SUPFAM" id="SSF53067">
    <property type="entry name" value="Actin-like ATPase domain"/>
    <property type="match status" value="1"/>
</dbReference>
<dbReference type="GO" id="GO:0005524">
    <property type="term" value="F:ATP binding"/>
    <property type="evidence" value="ECO:0007669"/>
    <property type="project" value="InterPro"/>
</dbReference>
<evidence type="ECO:0008006" key="7">
    <source>
        <dbReference type="Google" id="ProtNLM"/>
    </source>
</evidence>